<dbReference type="InterPro" id="IPR036890">
    <property type="entry name" value="HATPase_C_sf"/>
</dbReference>
<evidence type="ECO:0000256" key="5">
    <source>
        <dbReference type="ARBA" id="ARBA00017322"/>
    </source>
</evidence>
<keyword evidence="20" id="KW-0812">Transmembrane</keyword>
<keyword evidence="23" id="KW-1185">Reference proteome</keyword>
<dbReference type="InterPro" id="IPR011990">
    <property type="entry name" value="TPR-like_helical_dom_sf"/>
</dbReference>
<evidence type="ECO:0000256" key="8">
    <source>
        <dbReference type="ARBA" id="ARBA00022553"/>
    </source>
</evidence>
<dbReference type="InterPro" id="IPR005467">
    <property type="entry name" value="His_kinase_dom"/>
</dbReference>
<evidence type="ECO:0000256" key="9">
    <source>
        <dbReference type="ARBA" id="ARBA00022679"/>
    </source>
</evidence>
<dbReference type="PANTHER" id="PTHR24421">
    <property type="entry name" value="NITRATE/NITRITE SENSOR PROTEIN NARX-RELATED"/>
    <property type="match status" value="1"/>
</dbReference>
<dbReference type="PROSITE" id="PS50109">
    <property type="entry name" value="HIS_KIN"/>
    <property type="match status" value="1"/>
</dbReference>
<evidence type="ECO:0000259" key="21">
    <source>
        <dbReference type="PROSITE" id="PS50109"/>
    </source>
</evidence>
<evidence type="ECO:0000313" key="23">
    <source>
        <dbReference type="Proteomes" id="UP000321456"/>
    </source>
</evidence>
<dbReference type="CDD" id="cd16917">
    <property type="entry name" value="HATPase_UhpB-NarQ-NarX-like"/>
    <property type="match status" value="1"/>
</dbReference>
<evidence type="ECO:0000256" key="16">
    <source>
        <dbReference type="ARBA" id="ARBA00023014"/>
    </source>
</evidence>
<dbReference type="InterPro" id="IPR011712">
    <property type="entry name" value="Sig_transdc_His_kin_sub3_dim/P"/>
</dbReference>
<dbReference type="GO" id="GO:0005524">
    <property type="term" value="F:ATP binding"/>
    <property type="evidence" value="ECO:0007669"/>
    <property type="project" value="UniProtKB-KW"/>
</dbReference>
<keyword evidence="13" id="KW-0067">ATP-binding</keyword>
<feature type="domain" description="Histidine kinase" evidence="21">
    <location>
        <begin position="595"/>
        <end position="680"/>
    </location>
</feature>
<evidence type="ECO:0000256" key="10">
    <source>
        <dbReference type="ARBA" id="ARBA00022723"/>
    </source>
</evidence>
<evidence type="ECO:0000256" key="18">
    <source>
        <dbReference type="ARBA" id="ARBA00030800"/>
    </source>
</evidence>
<dbReference type="EC" id="2.7.13.3" evidence="4"/>
<feature type="coiled-coil region" evidence="19">
    <location>
        <begin position="521"/>
        <end position="548"/>
    </location>
</feature>
<keyword evidence="6" id="KW-0004">4Fe-4S</keyword>
<dbReference type="GO" id="GO:0005737">
    <property type="term" value="C:cytoplasm"/>
    <property type="evidence" value="ECO:0007669"/>
    <property type="project" value="UniProtKB-SubCell"/>
</dbReference>
<evidence type="ECO:0000256" key="12">
    <source>
        <dbReference type="ARBA" id="ARBA00022777"/>
    </source>
</evidence>
<dbReference type="InterPro" id="IPR003594">
    <property type="entry name" value="HATPase_dom"/>
</dbReference>
<dbReference type="Pfam" id="PF07730">
    <property type="entry name" value="HisKA_3"/>
    <property type="match status" value="1"/>
</dbReference>
<evidence type="ECO:0000256" key="11">
    <source>
        <dbReference type="ARBA" id="ARBA00022741"/>
    </source>
</evidence>
<evidence type="ECO:0000256" key="13">
    <source>
        <dbReference type="ARBA" id="ARBA00022840"/>
    </source>
</evidence>
<keyword evidence="14" id="KW-0408">Iron</keyword>
<keyword evidence="19" id="KW-0175">Coiled coil</keyword>
<keyword evidence="9" id="KW-0808">Transferase</keyword>
<dbReference type="RefSeq" id="WP_147744211.1">
    <property type="nucleotide sequence ID" value="NZ_VRUR01000002.1"/>
</dbReference>
<dbReference type="SUPFAM" id="SSF48452">
    <property type="entry name" value="TPR-like"/>
    <property type="match status" value="2"/>
</dbReference>
<dbReference type="SMART" id="SM00387">
    <property type="entry name" value="HATPase_c"/>
    <property type="match status" value="1"/>
</dbReference>
<dbReference type="EMBL" id="VRUR01000002">
    <property type="protein sequence ID" value="TXN35480.1"/>
    <property type="molecule type" value="Genomic_DNA"/>
</dbReference>
<keyword evidence="11" id="KW-0547">Nucleotide-binding</keyword>
<accession>A0A5C8V1K6</accession>
<evidence type="ECO:0000256" key="6">
    <source>
        <dbReference type="ARBA" id="ARBA00022485"/>
    </source>
</evidence>
<keyword evidence="20" id="KW-1133">Transmembrane helix</keyword>
<evidence type="ECO:0000256" key="15">
    <source>
        <dbReference type="ARBA" id="ARBA00023012"/>
    </source>
</evidence>
<keyword evidence="20" id="KW-0472">Membrane</keyword>
<comment type="function">
    <text evidence="17">Member of the two-component regulatory system NreB/NreC involved in the control of dissimilatory nitrate/nitrite reduction in response to oxygen. NreB functions as a direct oxygen sensor histidine kinase which is autophosphorylated, in the absence of oxygen, probably at the conserved histidine residue, and transfers its phosphate group probably to a conserved aspartate residue of NreC. NreB/NreC activates the expression of the nitrate (narGHJI) and nitrite (nir) reductase operons, as well as the putative nitrate transporter gene narT.</text>
</comment>
<dbReference type="AlphaFoldDB" id="A0A5C8V1K6"/>
<dbReference type="SUPFAM" id="SSF55874">
    <property type="entry name" value="ATPase domain of HSP90 chaperone/DNA topoisomerase II/histidine kinase"/>
    <property type="match status" value="1"/>
</dbReference>
<keyword evidence="15" id="KW-0902">Two-component regulatory system</keyword>
<dbReference type="Pfam" id="PF02518">
    <property type="entry name" value="HATPase_c"/>
    <property type="match status" value="1"/>
</dbReference>
<dbReference type="PRINTS" id="PR00344">
    <property type="entry name" value="BCTRLSENSOR"/>
</dbReference>
<proteinExistence type="predicted"/>
<keyword evidence="7" id="KW-0963">Cytoplasm</keyword>
<dbReference type="GO" id="GO:0051539">
    <property type="term" value="F:4 iron, 4 sulfur cluster binding"/>
    <property type="evidence" value="ECO:0007669"/>
    <property type="project" value="UniProtKB-KW"/>
</dbReference>
<gene>
    <name evidence="22" type="ORF">FVB32_12920</name>
</gene>
<dbReference type="GO" id="GO:0016020">
    <property type="term" value="C:membrane"/>
    <property type="evidence" value="ECO:0007669"/>
    <property type="project" value="InterPro"/>
</dbReference>
<reference evidence="22 23" key="1">
    <citation type="submission" date="2019-08" db="EMBL/GenBank/DDBJ databases">
        <title>Professor.</title>
        <authorList>
            <person name="Park J.S."/>
        </authorList>
    </citation>
    <scope>NUCLEOTIDE SEQUENCE [LARGE SCALE GENOMIC DNA]</scope>
    <source>
        <strain evidence="22 23">176CP5-101</strain>
    </source>
</reference>
<dbReference type="SMART" id="SM00028">
    <property type="entry name" value="TPR"/>
    <property type="match status" value="3"/>
</dbReference>
<evidence type="ECO:0000256" key="20">
    <source>
        <dbReference type="SAM" id="Phobius"/>
    </source>
</evidence>
<evidence type="ECO:0000256" key="2">
    <source>
        <dbReference type="ARBA" id="ARBA00001966"/>
    </source>
</evidence>
<feature type="transmembrane region" description="Helical" evidence="20">
    <location>
        <begin position="424"/>
        <end position="443"/>
    </location>
</feature>
<protein>
    <recommendedName>
        <fullName evidence="5">Oxygen sensor histidine kinase NreB</fullName>
        <ecNumber evidence="4">2.7.13.3</ecNumber>
    </recommendedName>
    <alternativeName>
        <fullName evidence="18">Nitrogen regulation protein B</fullName>
    </alternativeName>
</protein>
<comment type="cofactor">
    <cofactor evidence="2">
        <name>[4Fe-4S] cluster</name>
        <dbReference type="ChEBI" id="CHEBI:49883"/>
    </cofactor>
</comment>
<evidence type="ECO:0000256" key="3">
    <source>
        <dbReference type="ARBA" id="ARBA00004496"/>
    </source>
</evidence>
<sequence>MKNNYLILILLLLTSCGKQSKEVKALNSPSSDVINEWINAARDSAHLPTSTRKAYLKRASEKAISISDDTISLDHLSRISLAYKKLQDSLGFRKMNQKVLQLAKKEKLHKAQGESHWDMASFFKSYGVMDSAFYHYQKAYKNFLLLPKDSISQSLRGRILYGMGDIQEYFKDYLGAEISATEALRIFENLEDNMRIYNCYNLLGVITNSMNNHEKSLEYYQRAGLYIKKHNSSNKNGLEWQNKNNIAYVFLENKEYQKSEKAYSELLEESSLKVENPVLFARSMTSMAYSIFKGKNDVETANKLINQAISLNNSIGFSEDQARAKHYYAEFLAFQGDSIKAKENAKESLKLSRETSNTDQHLEVLRLLTILDGNQAVAYSNEYYELSEKIKEEERAKRDKFARIRLETDEVIQENELLSRQKQIWIAIALGVVLAGIALFTIISQRISNNRLKFQQKQQESNQEIYNLMLSQQGKFEEGKQLEKKRISEELHDGILGEMLGIRLILSGLNDKEDEASIAHRAELIEKLRELEEEIRTLSHELSDASYQKFYNFIVSLEELIYGINRSSGIDCSFTYDNSVEWDDLEGDIKINAYRIVQESLQNCVKHAQCKQVTVDFRPEGNQLQLTISDDGVGFDIGKGKRGIGLRNVTSRVKKINGTLAINSKKGEGTTIMVRLPYSYIKVDNQKDVMERRHILNV</sequence>
<organism evidence="22 23">
    <name type="scientific">Flagellimonas hymeniacidonis</name>
    <dbReference type="NCBI Taxonomy" id="2603628"/>
    <lineage>
        <taxon>Bacteria</taxon>
        <taxon>Pseudomonadati</taxon>
        <taxon>Bacteroidota</taxon>
        <taxon>Flavobacteriia</taxon>
        <taxon>Flavobacteriales</taxon>
        <taxon>Flavobacteriaceae</taxon>
        <taxon>Flagellimonas</taxon>
    </lineage>
</organism>
<name>A0A5C8V1K6_9FLAO</name>
<dbReference type="Gene3D" id="1.25.40.10">
    <property type="entry name" value="Tetratricopeptide repeat domain"/>
    <property type="match status" value="2"/>
</dbReference>
<dbReference type="InterPro" id="IPR019734">
    <property type="entry name" value="TPR_rpt"/>
</dbReference>
<dbReference type="GO" id="GO:0000155">
    <property type="term" value="F:phosphorelay sensor kinase activity"/>
    <property type="evidence" value="ECO:0007669"/>
    <property type="project" value="InterPro"/>
</dbReference>
<evidence type="ECO:0000256" key="14">
    <source>
        <dbReference type="ARBA" id="ARBA00023004"/>
    </source>
</evidence>
<dbReference type="Gene3D" id="3.30.565.10">
    <property type="entry name" value="Histidine kinase-like ATPase, C-terminal domain"/>
    <property type="match status" value="1"/>
</dbReference>
<comment type="caution">
    <text evidence="22">The sequence shown here is derived from an EMBL/GenBank/DDBJ whole genome shotgun (WGS) entry which is preliminary data.</text>
</comment>
<dbReference type="PROSITE" id="PS51257">
    <property type="entry name" value="PROKAR_LIPOPROTEIN"/>
    <property type="match status" value="1"/>
</dbReference>
<comment type="catalytic activity">
    <reaction evidence="1">
        <text>ATP + protein L-histidine = ADP + protein N-phospho-L-histidine.</text>
        <dbReference type="EC" id="2.7.13.3"/>
    </reaction>
</comment>
<evidence type="ECO:0000256" key="17">
    <source>
        <dbReference type="ARBA" id="ARBA00024827"/>
    </source>
</evidence>
<dbReference type="InterPro" id="IPR004358">
    <property type="entry name" value="Sig_transdc_His_kin-like_C"/>
</dbReference>
<keyword evidence="10" id="KW-0479">Metal-binding</keyword>
<evidence type="ECO:0000256" key="1">
    <source>
        <dbReference type="ARBA" id="ARBA00000085"/>
    </source>
</evidence>
<evidence type="ECO:0000313" key="22">
    <source>
        <dbReference type="EMBL" id="TXN35480.1"/>
    </source>
</evidence>
<dbReference type="GO" id="GO:0046983">
    <property type="term" value="F:protein dimerization activity"/>
    <property type="evidence" value="ECO:0007669"/>
    <property type="project" value="InterPro"/>
</dbReference>
<evidence type="ECO:0000256" key="7">
    <source>
        <dbReference type="ARBA" id="ARBA00022490"/>
    </source>
</evidence>
<keyword evidence="16" id="KW-0411">Iron-sulfur</keyword>
<dbReference type="GO" id="GO:0046872">
    <property type="term" value="F:metal ion binding"/>
    <property type="evidence" value="ECO:0007669"/>
    <property type="project" value="UniProtKB-KW"/>
</dbReference>
<evidence type="ECO:0000256" key="4">
    <source>
        <dbReference type="ARBA" id="ARBA00012438"/>
    </source>
</evidence>
<comment type="subcellular location">
    <subcellularLocation>
        <location evidence="3">Cytoplasm</location>
    </subcellularLocation>
</comment>
<evidence type="ECO:0000256" key="19">
    <source>
        <dbReference type="SAM" id="Coils"/>
    </source>
</evidence>
<dbReference type="PANTHER" id="PTHR24421:SF10">
    <property type="entry name" value="NITRATE_NITRITE SENSOR PROTEIN NARQ"/>
    <property type="match status" value="1"/>
</dbReference>
<dbReference type="InterPro" id="IPR050482">
    <property type="entry name" value="Sensor_HK_TwoCompSys"/>
</dbReference>
<dbReference type="Proteomes" id="UP000321456">
    <property type="component" value="Unassembled WGS sequence"/>
</dbReference>
<keyword evidence="12" id="KW-0418">Kinase</keyword>
<keyword evidence="8" id="KW-0597">Phosphoprotein</keyword>